<protein>
    <submittedName>
        <fullName evidence="7">Membrane protein involved in the export of O-antigen and teichoic acid</fullName>
    </submittedName>
</protein>
<evidence type="ECO:0000256" key="3">
    <source>
        <dbReference type="ARBA" id="ARBA00022692"/>
    </source>
</evidence>
<dbReference type="EMBL" id="FYDG01000005">
    <property type="protein sequence ID" value="SNB73053.1"/>
    <property type="molecule type" value="Genomic_DNA"/>
</dbReference>
<dbReference type="Pfam" id="PF01943">
    <property type="entry name" value="Polysacc_synt"/>
    <property type="match status" value="1"/>
</dbReference>
<feature type="transmembrane region" description="Helical" evidence="6">
    <location>
        <begin position="375"/>
        <end position="397"/>
    </location>
</feature>
<dbReference type="PANTHER" id="PTHR30250">
    <property type="entry name" value="PST FAMILY PREDICTED COLANIC ACID TRANSPORTER"/>
    <property type="match status" value="1"/>
</dbReference>
<evidence type="ECO:0000313" key="8">
    <source>
        <dbReference type="Proteomes" id="UP000198418"/>
    </source>
</evidence>
<evidence type="ECO:0000256" key="4">
    <source>
        <dbReference type="ARBA" id="ARBA00022989"/>
    </source>
</evidence>
<feature type="transmembrane region" description="Helical" evidence="6">
    <location>
        <begin position="350"/>
        <end position="369"/>
    </location>
</feature>
<keyword evidence="5 6" id="KW-0472">Membrane</keyword>
<dbReference type="AlphaFoldDB" id="A0A212RL59"/>
<proteinExistence type="predicted"/>
<dbReference type="GO" id="GO:0005886">
    <property type="term" value="C:plasma membrane"/>
    <property type="evidence" value="ECO:0007669"/>
    <property type="project" value="UniProtKB-SubCell"/>
</dbReference>
<comment type="subcellular location">
    <subcellularLocation>
        <location evidence="1">Cell membrane</location>
        <topology evidence="1">Multi-pass membrane protein</topology>
    </subcellularLocation>
</comment>
<dbReference type="InterPro" id="IPR002797">
    <property type="entry name" value="Polysacc_synth"/>
</dbReference>
<feature type="transmembrane region" description="Helical" evidence="6">
    <location>
        <begin position="243"/>
        <end position="264"/>
    </location>
</feature>
<evidence type="ECO:0000256" key="6">
    <source>
        <dbReference type="SAM" id="Phobius"/>
    </source>
</evidence>
<dbReference type="OrthoDB" id="8149983at2"/>
<dbReference type="Proteomes" id="UP000198418">
    <property type="component" value="Unassembled WGS sequence"/>
</dbReference>
<feature type="transmembrane region" description="Helical" evidence="6">
    <location>
        <begin position="7"/>
        <end position="26"/>
    </location>
</feature>
<feature type="transmembrane region" description="Helical" evidence="6">
    <location>
        <begin position="409"/>
        <end position="427"/>
    </location>
</feature>
<feature type="transmembrane region" description="Helical" evidence="6">
    <location>
        <begin position="447"/>
        <end position="469"/>
    </location>
</feature>
<feature type="transmembrane region" description="Helical" evidence="6">
    <location>
        <begin position="32"/>
        <end position="51"/>
    </location>
</feature>
<dbReference type="InterPro" id="IPR050833">
    <property type="entry name" value="Poly_Biosynth_Transport"/>
</dbReference>
<feature type="transmembrane region" description="Helical" evidence="6">
    <location>
        <begin position="134"/>
        <end position="156"/>
    </location>
</feature>
<organism evidence="7 8">
    <name type="scientific">Rhodoblastus acidophilus</name>
    <name type="common">Rhodopseudomonas acidophila</name>
    <dbReference type="NCBI Taxonomy" id="1074"/>
    <lineage>
        <taxon>Bacteria</taxon>
        <taxon>Pseudomonadati</taxon>
        <taxon>Pseudomonadota</taxon>
        <taxon>Alphaproteobacteria</taxon>
        <taxon>Hyphomicrobiales</taxon>
        <taxon>Rhodoblastaceae</taxon>
        <taxon>Rhodoblastus</taxon>
    </lineage>
</organism>
<keyword evidence="4 6" id="KW-1133">Transmembrane helix</keyword>
<keyword evidence="3 6" id="KW-0812">Transmembrane</keyword>
<gene>
    <name evidence="7" type="ORF">SAMN06265338_10558</name>
</gene>
<accession>A0A212RL59</accession>
<keyword evidence="8" id="KW-1185">Reference proteome</keyword>
<evidence type="ECO:0000256" key="2">
    <source>
        <dbReference type="ARBA" id="ARBA00022475"/>
    </source>
</evidence>
<keyword evidence="2" id="KW-1003">Cell membrane</keyword>
<feature type="transmembrane region" description="Helical" evidence="6">
    <location>
        <begin position="284"/>
        <end position="304"/>
    </location>
</feature>
<reference evidence="8" key="1">
    <citation type="submission" date="2017-06" db="EMBL/GenBank/DDBJ databases">
        <authorList>
            <person name="Varghese N."/>
            <person name="Submissions S."/>
        </authorList>
    </citation>
    <scope>NUCLEOTIDE SEQUENCE [LARGE SCALE GENOMIC DNA]</scope>
    <source>
        <strain evidence="8">DSM 137</strain>
    </source>
</reference>
<evidence type="ECO:0000313" key="7">
    <source>
        <dbReference type="EMBL" id="SNB73053.1"/>
    </source>
</evidence>
<dbReference type="RefSeq" id="WP_088520848.1">
    <property type="nucleotide sequence ID" value="NZ_FYDG01000005.1"/>
</dbReference>
<evidence type="ECO:0000256" key="5">
    <source>
        <dbReference type="ARBA" id="ARBA00023136"/>
    </source>
</evidence>
<feature type="transmembrane region" description="Helical" evidence="6">
    <location>
        <begin position="105"/>
        <end position="122"/>
    </location>
</feature>
<feature type="transmembrane region" description="Helical" evidence="6">
    <location>
        <begin position="316"/>
        <end position="338"/>
    </location>
</feature>
<sequence length="487" mass="52304">MRVVFAFLINTIFNLIVGLIVARFLGPEEYGRFALGIGVMIFGQALGFEWIRQCAIRFYSARARARKPHVRATLNAAFAAFTLGFVPLAALFAFFGPELSLPRDLMALALAASIANGLFDYETATARARFDDRLYMRIVVIKNILSVIGMAGGAWMTGSARVTLAAGMIALLGALVFSYKGLRDPGAGLARADRRLLRPYAAYAVPIVASVVLYQLIPLVNRDLAARFFGFAETGRFALAYDLGLRAVSALGSALDVLLFQIAVRAHDLHGQAKAREQVARNMAMVFAILAPACVGIWIVLPSIEVLIVPKSYRGAFGHFLTLMLPGLFCLGLSQFALNAVFQIARKTRPVVLAALAVCAADPLIFLLLPKTGDASSLALAQSLAMALGFVTLVGFARANRAQWPGARDLIWTLAAVAGMAALAGPWRDAHPGLLQMIAQMTAAGGFYLALVGFTDLAGLRTAFVAKVLPILHRSTPLKINLPLELE</sequence>
<dbReference type="PANTHER" id="PTHR30250:SF11">
    <property type="entry name" value="O-ANTIGEN TRANSPORTER-RELATED"/>
    <property type="match status" value="1"/>
</dbReference>
<evidence type="ECO:0000256" key="1">
    <source>
        <dbReference type="ARBA" id="ARBA00004651"/>
    </source>
</evidence>
<feature type="transmembrane region" description="Helical" evidence="6">
    <location>
        <begin position="162"/>
        <end position="179"/>
    </location>
</feature>
<feature type="transmembrane region" description="Helical" evidence="6">
    <location>
        <begin position="200"/>
        <end position="217"/>
    </location>
</feature>
<name>A0A212RL59_RHOAC</name>
<feature type="transmembrane region" description="Helical" evidence="6">
    <location>
        <begin position="72"/>
        <end position="93"/>
    </location>
</feature>